<evidence type="ECO:0000256" key="2">
    <source>
        <dbReference type="SAM" id="MobiDB-lite"/>
    </source>
</evidence>
<feature type="region of interest" description="Disordered" evidence="2">
    <location>
        <begin position="410"/>
        <end position="435"/>
    </location>
</feature>
<feature type="compositionally biased region" description="Low complexity" evidence="2">
    <location>
        <begin position="661"/>
        <end position="681"/>
    </location>
</feature>
<dbReference type="EMBL" id="JACAZH010000016">
    <property type="protein sequence ID" value="KAF7349345.1"/>
    <property type="molecule type" value="Genomic_DNA"/>
</dbReference>
<comment type="caution">
    <text evidence="3">The sequence shown here is derived from an EMBL/GenBank/DDBJ whole genome shotgun (WGS) entry which is preliminary data.</text>
</comment>
<keyword evidence="1" id="KW-0175">Coiled coil</keyword>
<feature type="compositionally biased region" description="Polar residues" evidence="2">
    <location>
        <begin position="885"/>
        <end position="905"/>
    </location>
</feature>
<feature type="compositionally biased region" description="Basic and acidic residues" evidence="2">
    <location>
        <begin position="969"/>
        <end position="979"/>
    </location>
</feature>
<feature type="region of interest" description="Disordered" evidence="2">
    <location>
        <begin position="873"/>
        <end position="985"/>
    </location>
</feature>
<feature type="region of interest" description="Disordered" evidence="2">
    <location>
        <begin position="225"/>
        <end position="251"/>
    </location>
</feature>
<feature type="region of interest" description="Disordered" evidence="2">
    <location>
        <begin position="537"/>
        <end position="847"/>
    </location>
</feature>
<reference evidence="3" key="1">
    <citation type="submission" date="2020-05" db="EMBL/GenBank/DDBJ databases">
        <title>Mycena genomes resolve the evolution of fungal bioluminescence.</title>
        <authorList>
            <person name="Tsai I.J."/>
        </authorList>
    </citation>
    <scope>NUCLEOTIDE SEQUENCE</scope>
    <source>
        <strain evidence="3">160909Yilan</strain>
    </source>
</reference>
<sequence length="1000" mass="107769">MYSSFTSSYMQPSERVRRQWLAFEQWIETVPRAAMEKQILETFQDMDAKWKATPARTRPTKQDHDKAKAAFRRELEDGLVTLAREDWQRRLEEAGLKDEDWGEMTFKETLAVEKLLGGDLDEEGMAIMESVAREDDEPVGLHATGAPVLTNETRASNLSGYSFVSPMSLSVVDDDEGDTYESIFKNEILPSSGPESVVDEIFDAPTSVLWGRNGDLASYGIWSASTSQSSRQSSQTGSPERPPLKTISADTFFPPPDRATLALPFRVDTNTNSDEVSDEEADFERFKMETRIAKIREFHDEAARADIQLAQDIYHARKTMGKGEEARRIVEHEKRMIELRRSKEQERKTIVRAERETRREAFKLRQLRSIPMDWSAGETARDRLAQEVESKLTLGTGFFPTEPVVPSAEIRRGRRLSQSTISSSKSQQTRDAEPVITPELDRLAANVPFGGVICCSSIHFIHPSFLGILLDVLLPESNCSMGSAPRKQTHCVNNQKEEFTFNCGSSFGERGVSWPLSFGVEPQLPFLPSAPAASTLFSAPPPTTSQPIVSSVSASSLKAKAPTSKGPSPAATKASKNQPPPVPATSKGPSPVPSKSQPPSVQATSKAPAPAKAPSPAASKSQPPAPPTSKGPSPASSKGQSSPIPAKRQPPPPNPQPPPTSSKATAPPAPSAETPKPTAPTIIPQKKARGAETETPGASSSRTTLEQMPRPFMHKSLGSGASIGAPPPPAAPGREIWVSSSSAAAAAKKAGSVKSVSSTSSASQMDKSTSAPAPRLPVLAETNRTRRVSDPISSGPRSLAFPDNAQEVKQAGDALPSATKKSKGKQAKSKRVTVEEVSDEEDADNLDQLPVDYKHILEPKPSVPSAVFSHIIDFEPTPSPAPPFTIQSDASSRATSALPNEINESLTDDGKEKHARWTPSAGNGAPTSRSSVVEKGTSLESSMPPSAGQKKGSRNRASSLLQSGTTADQKGKSKERTMELEVDDELAKYLEGATLSLKRS</sequence>
<feature type="compositionally biased region" description="Low complexity" evidence="2">
    <location>
        <begin position="586"/>
        <end position="622"/>
    </location>
</feature>
<feature type="compositionally biased region" description="Low complexity" evidence="2">
    <location>
        <begin position="549"/>
        <end position="561"/>
    </location>
</feature>
<proteinExistence type="predicted"/>
<protein>
    <submittedName>
        <fullName evidence="3">Uncharacterized protein</fullName>
    </submittedName>
</protein>
<evidence type="ECO:0000313" key="4">
    <source>
        <dbReference type="Proteomes" id="UP000623467"/>
    </source>
</evidence>
<feature type="compositionally biased region" description="Low complexity" evidence="2">
    <location>
        <begin position="630"/>
        <end position="647"/>
    </location>
</feature>
<feature type="compositionally biased region" description="Low complexity" evidence="2">
    <location>
        <begin position="225"/>
        <end position="238"/>
    </location>
</feature>
<name>A0A8H7CT71_9AGAR</name>
<feature type="coiled-coil region" evidence="1">
    <location>
        <begin position="329"/>
        <end position="356"/>
    </location>
</feature>
<feature type="compositionally biased region" description="Basic residues" evidence="2">
    <location>
        <begin position="820"/>
        <end position="831"/>
    </location>
</feature>
<feature type="compositionally biased region" description="Polar residues" evidence="2">
    <location>
        <begin position="955"/>
        <end position="968"/>
    </location>
</feature>
<feature type="compositionally biased region" description="Acidic residues" evidence="2">
    <location>
        <begin position="836"/>
        <end position="845"/>
    </location>
</feature>
<feature type="compositionally biased region" description="Low complexity" evidence="2">
    <location>
        <begin position="417"/>
        <end position="427"/>
    </location>
</feature>
<feature type="compositionally biased region" description="Polar residues" evidence="2">
    <location>
        <begin position="696"/>
        <end position="706"/>
    </location>
</feature>
<dbReference type="Proteomes" id="UP000623467">
    <property type="component" value="Unassembled WGS sequence"/>
</dbReference>
<feature type="compositionally biased region" description="Low complexity" evidence="2">
    <location>
        <begin position="738"/>
        <end position="763"/>
    </location>
</feature>
<dbReference type="OrthoDB" id="3038408at2759"/>
<gene>
    <name evidence="3" type="ORF">MSAN_01724100</name>
</gene>
<dbReference type="AlphaFoldDB" id="A0A8H7CT71"/>
<keyword evidence="4" id="KW-1185">Reference proteome</keyword>
<accession>A0A8H7CT71</accession>
<feature type="compositionally biased region" description="Pro residues" evidence="2">
    <location>
        <begin position="648"/>
        <end position="660"/>
    </location>
</feature>
<organism evidence="3 4">
    <name type="scientific">Mycena sanguinolenta</name>
    <dbReference type="NCBI Taxonomy" id="230812"/>
    <lineage>
        <taxon>Eukaryota</taxon>
        <taxon>Fungi</taxon>
        <taxon>Dikarya</taxon>
        <taxon>Basidiomycota</taxon>
        <taxon>Agaricomycotina</taxon>
        <taxon>Agaricomycetes</taxon>
        <taxon>Agaricomycetidae</taxon>
        <taxon>Agaricales</taxon>
        <taxon>Marasmiineae</taxon>
        <taxon>Mycenaceae</taxon>
        <taxon>Mycena</taxon>
    </lineage>
</organism>
<evidence type="ECO:0000256" key="1">
    <source>
        <dbReference type="SAM" id="Coils"/>
    </source>
</evidence>
<evidence type="ECO:0000313" key="3">
    <source>
        <dbReference type="EMBL" id="KAF7349345.1"/>
    </source>
</evidence>